<keyword evidence="2" id="KW-0677">Repeat</keyword>
<dbReference type="InterPro" id="IPR013087">
    <property type="entry name" value="Znf_C2H2_type"/>
</dbReference>
<dbReference type="PANTHER" id="PTHR10694:SF38">
    <property type="entry name" value="LYSINE-SPECIFIC DEMETHYLASE REF6"/>
    <property type="match status" value="1"/>
</dbReference>
<dbReference type="GO" id="GO:0000785">
    <property type="term" value="C:chromatin"/>
    <property type="evidence" value="ECO:0007669"/>
    <property type="project" value="TreeGrafter"/>
</dbReference>
<keyword evidence="7" id="KW-0560">Oxidoreductase</keyword>
<sequence>MATPEWLRVAKEAAVRRASINRPPMVSHYQLLYELALSMCLRDPSSGAVEPRSSRLKEKKKGEGEQLVKKIFVQNVIEDNKLLNHFLRDGSSCIILPTSPNDGSALSTLLSKSQSTTKSRISDCHCNITEAPKDSRCLPVNGLLGKNGELSSSKELSTSVCSGEKFLPTACMHDCVNMSGSSDANNAESDKGDINSTAGLLDQGFLSCVTCGILSFSCVAVIKPRECAAKWLMSADSSLINKQFADSGESHLIDALQSATTNSGILRSGFEMDGNRTSSGAAALNRNSALDLLASAYGDPSDSDEDVLNKKNQVANVSSELISRTIQSQPNNISTIGGCDGTNLSSSSKEHQQGPSSQRSQCIGNNNNGPKGVRTRNKYQLKMVLSEGFQPKDKYSEIQKKVQCEPLSSNKASTEQLRGTDCQAGHNSATICMDSNTSTTTRVDNLATSIVKPDKDSSRMHVFCLEHAIEVEKQLQTIGGAHIFLLCRPEYPKIEVEAKLLAEEVEVEYDWKDIRFKETSIEDRKKMREVVQDEETIPTNSDWAVKMGINLYYSANLAKSPLYNKQLPYNRVIYKAFGCSSPNNSPVKLKTYSRRQGRAKKIVLAGRWCGKVWMSNQVHPYLAHRIKSHEPDEINEICSSVQKSNSEHVEKSSREATCTRKSNSRAIEEKTSKREEEPLEKANANTPKHSEEDNSKALEGAAEASAIKSSSRTVVEETSKRKKEPLEKANTKKPKHTEEENSKALKGASEASHPSPSRMVIRSSSRIANRKNMLKSKMEEKDNDPANRPKAMVEEDGNDPASCSRARPLRQKTNTDVKKQTKKPRAEKQKAPSPTALEDEDKELSFTKQQLSSRKQKTKVEEKQQMKKTRENKGAPPSSPKQGEEYACNIEGCSMSFGTKQELSLHKRDICPVKGCGRKFFSHKYLLQHRKVHNDDRPLKCSWKGCDMAFKWPWARTEHMRVHTGDRPYVCPEPGCEQTFRFVSDFSRHKRRTGHAAKKAKTKK</sequence>
<accession>A0A8T0S7Y3</accession>
<feature type="domain" description="C2H2-type" evidence="14">
    <location>
        <begin position="909"/>
        <end position="938"/>
    </location>
</feature>
<keyword evidence="5" id="KW-0156">Chromatin regulator</keyword>
<protein>
    <recommendedName>
        <fullName evidence="14">C2H2-type domain-containing protein</fullName>
    </recommendedName>
</protein>
<feature type="compositionally biased region" description="Polar residues" evidence="13">
    <location>
        <begin position="342"/>
        <end position="369"/>
    </location>
</feature>
<keyword evidence="3 12" id="KW-0863">Zinc-finger</keyword>
<evidence type="ECO:0000256" key="11">
    <source>
        <dbReference type="ARBA" id="ARBA00023242"/>
    </source>
</evidence>
<evidence type="ECO:0000256" key="2">
    <source>
        <dbReference type="ARBA" id="ARBA00022737"/>
    </source>
</evidence>
<dbReference type="AlphaFoldDB" id="A0A8T0S7Y3"/>
<evidence type="ECO:0000256" key="4">
    <source>
        <dbReference type="ARBA" id="ARBA00022833"/>
    </source>
</evidence>
<evidence type="ECO:0000256" key="12">
    <source>
        <dbReference type="PROSITE-ProRule" id="PRU00042"/>
    </source>
</evidence>
<dbReference type="PROSITE" id="PS00028">
    <property type="entry name" value="ZINC_FINGER_C2H2_1"/>
    <property type="match status" value="3"/>
</dbReference>
<gene>
    <name evidence="15" type="ORF">PVAP13_5NG012569</name>
</gene>
<dbReference type="FunFam" id="3.30.160.60:FF:000747">
    <property type="entry name" value="Probable lysine-specific demethylase ELF6"/>
    <property type="match status" value="1"/>
</dbReference>
<dbReference type="GO" id="GO:0008270">
    <property type="term" value="F:zinc ion binding"/>
    <property type="evidence" value="ECO:0007669"/>
    <property type="project" value="UniProtKB-KW"/>
</dbReference>
<keyword evidence="6" id="KW-0223">Dioxygenase</keyword>
<organism evidence="15 16">
    <name type="scientific">Panicum virgatum</name>
    <name type="common">Blackwell switchgrass</name>
    <dbReference type="NCBI Taxonomy" id="38727"/>
    <lineage>
        <taxon>Eukaryota</taxon>
        <taxon>Viridiplantae</taxon>
        <taxon>Streptophyta</taxon>
        <taxon>Embryophyta</taxon>
        <taxon>Tracheophyta</taxon>
        <taxon>Spermatophyta</taxon>
        <taxon>Magnoliopsida</taxon>
        <taxon>Liliopsida</taxon>
        <taxon>Poales</taxon>
        <taxon>Poaceae</taxon>
        <taxon>PACMAD clade</taxon>
        <taxon>Panicoideae</taxon>
        <taxon>Panicodae</taxon>
        <taxon>Paniceae</taxon>
        <taxon>Panicinae</taxon>
        <taxon>Panicum</taxon>
        <taxon>Panicum sect. Hiantes</taxon>
    </lineage>
</organism>
<keyword evidence="4" id="KW-0862">Zinc</keyword>
<proteinExistence type="predicted"/>
<evidence type="ECO:0000313" key="16">
    <source>
        <dbReference type="Proteomes" id="UP000823388"/>
    </source>
</evidence>
<dbReference type="Proteomes" id="UP000823388">
    <property type="component" value="Chromosome 5N"/>
</dbReference>
<dbReference type="SUPFAM" id="SSF57667">
    <property type="entry name" value="beta-beta-alpha zinc fingers"/>
    <property type="match status" value="2"/>
</dbReference>
<dbReference type="GO" id="GO:0040029">
    <property type="term" value="P:epigenetic regulation of gene expression"/>
    <property type="evidence" value="ECO:0007669"/>
    <property type="project" value="UniProtKB-ARBA"/>
</dbReference>
<keyword evidence="1" id="KW-0479">Metal-binding</keyword>
<evidence type="ECO:0000256" key="8">
    <source>
        <dbReference type="ARBA" id="ARBA00023004"/>
    </source>
</evidence>
<dbReference type="GO" id="GO:0005634">
    <property type="term" value="C:nucleus"/>
    <property type="evidence" value="ECO:0007669"/>
    <property type="project" value="TreeGrafter"/>
</dbReference>
<evidence type="ECO:0000256" key="9">
    <source>
        <dbReference type="ARBA" id="ARBA00023015"/>
    </source>
</evidence>
<evidence type="ECO:0000256" key="1">
    <source>
        <dbReference type="ARBA" id="ARBA00022723"/>
    </source>
</evidence>
<feature type="region of interest" description="Disordered" evidence="13">
    <location>
        <begin position="641"/>
        <end position="883"/>
    </location>
</feature>
<feature type="compositionally biased region" description="Basic and acidic residues" evidence="13">
    <location>
        <begin position="813"/>
        <end position="830"/>
    </location>
</feature>
<evidence type="ECO:0000256" key="13">
    <source>
        <dbReference type="SAM" id="MobiDB-lite"/>
    </source>
</evidence>
<evidence type="ECO:0000259" key="14">
    <source>
        <dbReference type="PROSITE" id="PS50157"/>
    </source>
</evidence>
<dbReference type="EMBL" id="CM029046">
    <property type="protein sequence ID" value="KAG2593684.1"/>
    <property type="molecule type" value="Genomic_DNA"/>
</dbReference>
<evidence type="ECO:0000256" key="6">
    <source>
        <dbReference type="ARBA" id="ARBA00022964"/>
    </source>
</evidence>
<feature type="compositionally biased region" description="Basic and acidic residues" evidence="13">
    <location>
        <begin position="776"/>
        <end position="793"/>
    </location>
</feature>
<dbReference type="PANTHER" id="PTHR10694">
    <property type="entry name" value="LYSINE-SPECIFIC DEMETHYLASE"/>
    <property type="match status" value="1"/>
</dbReference>
<keyword evidence="16" id="KW-1185">Reference proteome</keyword>
<dbReference type="Gene3D" id="3.30.160.60">
    <property type="entry name" value="Classic Zinc Finger"/>
    <property type="match status" value="1"/>
</dbReference>
<dbReference type="SMART" id="SM00355">
    <property type="entry name" value="ZnF_C2H2"/>
    <property type="match status" value="4"/>
</dbReference>
<dbReference type="InterPro" id="IPR036236">
    <property type="entry name" value="Znf_C2H2_sf"/>
</dbReference>
<evidence type="ECO:0000256" key="10">
    <source>
        <dbReference type="ARBA" id="ARBA00023163"/>
    </source>
</evidence>
<keyword evidence="11" id="KW-0539">Nucleus</keyword>
<feature type="domain" description="C2H2-type" evidence="14">
    <location>
        <begin position="939"/>
        <end position="968"/>
    </location>
</feature>
<feature type="compositionally biased region" description="Basic and acidic residues" evidence="13">
    <location>
        <begin position="645"/>
        <end position="658"/>
    </location>
</feature>
<keyword evidence="8" id="KW-0408">Iron</keyword>
<feature type="compositionally biased region" description="Basic and acidic residues" evidence="13">
    <location>
        <begin position="714"/>
        <end position="743"/>
    </location>
</feature>
<dbReference type="PROSITE" id="PS50157">
    <property type="entry name" value="ZINC_FINGER_C2H2_2"/>
    <property type="match status" value="3"/>
</dbReference>
<reference evidence="15" key="1">
    <citation type="submission" date="2020-05" db="EMBL/GenBank/DDBJ databases">
        <title>WGS assembly of Panicum virgatum.</title>
        <authorList>
            <person name="Lovell J.T."/>
            <person name="Jenkins J."/>
            <person name="Shu S."/>
            <person name="Juenger T.E."/>
            <person name="Schmutz J."/>
        </authorList>
    </citation>
    <scope>NUCLEOTIDE SEQUENCE</scope>
    <source>
        <strain evidence="15">AP13</strain>
    </source>
</reference>
<keyword evidence="9" id="KW-0805">Transcription regulation</keyword>
<feature type="compositionally biased region" description="Basic and acidic residues" evidence="13">
    <location>
        <begin position="666"/>
        <end position="680"/>
    </location>
</feature>
<evidence type="ECO:0000313" key="15">
    <source>
        <dbReference type="EMBL" id="KAG2593684.1"/>
    </source>
</evidence>
<comment type="caution">
    <text evidence="15">The sequence shown here is derived from an EMBL/GenBank/DDBJ whole genome shotgun (WGS) entry which is preliminary data.</text>
</comment>
<evidence type="ECO:0000256" key="5">
    <source>
        <dbReference type="ARBA" id="ARBA00022853"/>
    </source>
</evidence>
<keyword evidence="10" id="KW-0804">Transcription</keyword>
<feature type="domain" description="C2H2-type" evidence="14">
    <location>
        <begin position="969"/>
        <end position="1000"/>
    </location>
</feature>
<feature type="region of interest" description="Disordered" evidence="13">
    <location>
        <begin position="332"/>
        <end position="375"/>
    </location>
</feature>
<name>A0A8T0S7Y3_PANVG</name>
<evidence type="ECO:0000256" key="3">
    <source>
        <dbReference type="ARBA" id="ARBA00022771"/>
    </source>
</evidence>
<dbReference type="GO" id="GO:0034647">
    <property type="term" value="F:histone H3K4me/H3K4me2/H3K4me3 demethylase activity"/>
    <property type="evidence" value="ECO:0007669"/>
    <property type="project" value="TreeGrafter"/>
</dbReference>
<evidence type="ECO:0000256" key="7">
    <source>
        <dbReference type="ARBA" id="ARBA00023002"/>
    </source>
</evidence>
<feature type="compositionally biased region" description="Basic and acidic residues" evidence="13">
    <location>
        <begin position="858"/>
        <end position="873"/>
    </location>
</feature>